<sequence>MLQRKHMIIFSFLAIGVVACSNQTPEESTTESKAIYETTEESADQANSREMAGEMTGENEMAANDSGSPAEEDDVPVEMTERKIVYHANLHVKTGDFSKTMELIEKETMNRSGYIVTSESHGNESDNNLNGSLTVRIPSEKFQSFLAIYEDGDMEVTERSVRGEDVTEQYVDLNARLNSKKVVEERLLSFMEEAEETEDLLTISADLSAVQEEIETLTGKINYLDNQSSYATIEIYISEKNTELPSVKDESNNTWVETKEQFKKSVQILVSIASGLFIFIVGNAPVIILFVLLTLVIFIAIRRKSSKAKE</sequence>
<feature type="domain" description="DUF4349" evidence="3">
    <location>
        <begin position="82"/>
        <end position="297"/>
    </location>
</feature>
<keyword evidence="2" id="KW-1133">Transmembrane helix</keyword>
<evidence type="ECO:0000256" key="2">
    <source>
        <dbReference type="SAM" id="Phobius"/>
    </source>
</evidence>
<keyword evidence="2" id="KW-0472">Membrane</keyword>
<dbReference type="Proteomes" id="UP001595882">
    <property type="component" value="Unassembled WGS sequence"/>
</dbReference>
<comment type="caution">
    <text evidence="4">The sequence shown here is derived from an EMBL/GenBank/DDBJ whole genome shotgun (WGS) entry which is preliminary data.</text>
</comment>
<dbReference type="Pfam" id="PF14257">
    <property type="entry name" value="DUF4349"/>
    <property type="match status" value="1"/>
</dbReference>
<reference evidence="5" key="1">
    <citation type="journal article" date="2019" name="Int. J. Syst. Evol. Microbiol.">
        <title>The Global Catalogue of Microorganisms (GCM) 10K type strain sequencing project: providing services to taxonomists for standard genome sequencing and annotation.</title>
        <authorList>
            <consortium name="The Broad Institute Genomics Platform"/>
            <consortium name="The Broad Institute Genome Sequencing Center for Infectious Disease"/>
            <person name="Wu L."/>
            <person name="Ma J."/>
        </authorList>
    </citation>
    <scope>NUCLEOTIDE SEQUENCE [LARGE SCALE GENOMIC DNA]</scope>
    <source>
        <strain evidence="5">CCUG 37865</strain>
    </source>
</reference>
<evidence type="ECO:0000259" key="3">
    <source>
        <dbReference type="Pfam" id="PF14257"/>
    </source>
</evidence>
<dbReference type="RefSeq" id="WP_390249336.1">
    <property type="nucleotide sequence ID" value="NZ_JBHSDT010000003.1"/>
</dbReference>
<keyword evidence="2" id="KW-0812">Transmembrane</keyword>
<organism evidence="4 5">
    <name type="scientific">Gracilibacillus xinjiangensis</name>
    <dbReference type="NCBI Taxonomy" id="1193282"/>
    <lineage>
        <taxon>Bacteria</taxon>
        <taxon>Bacillati</taxon>
        <taxon>Bacillota</taxon>
        <taxon>Bacilli</taxon>
        <taxon>Bacillales</taxon>
        <taxon>Bacillaceae</taxon>
        <taxon>Gracilibacillus</taxon>
    </lineage>
</organism>
<evidence type="ECO:0000313" key="5">
    <source>
        <dbReference type="Proteomes" id="UP001595882"/>
    </source>
</evidence>
<evidence type="ECO:0000256" key="1">
    <source>
        <dbReference type="SAM" id="MobiDB-lite"/>
    </source>
</evidence>
<accession>A0ABV8WUR6</accession>
<proteinExistence type="predicted"/>
<gene>
    <name evidence="4" type="ORF">ACFOY7_03245</name>
</gene>
<name>A0ABV8WUR6_9BACI</name>
<evidence type="ECO:0000313" key="4">
    <source>
        <dbReference type="EMBL" id="MFC4402086.1"/>
    </source>
</evidence>
<feature type="region of interest" description="Disordered" evidence="1">
    <location>
        <begin position="22"/>
        <end position="73"/>
    </location>
</feature>
<feature type="transmembrane region" description="Helical" evidence="2">
    <location>
        <begin position="268"/>
        <end position="301"/>
    </location>
</feature>
<protein>
    <submittedName>
        <fullName evidence="4">DUF4349 domain-containing protein</fullName>
    </submittedName>
</protein>
<dbReference type="PROSITE" id="PS51257">
    <property type="entry name" value="PROKAR_LIPOPROTEIN"/>
    <property type="match status" value="1"/>
</dbReference>
<dbReference type="EMBL" id="JBHSDT010000003">
    <property type="protein sequence ID" value="MFC4402086.1"/>
    <property type="molecule type" value="Genomic_DNA"/>
</dbReference>
<keyword evidence="5" id="KW-1185">Reference proteome</keyword>
<dbReference type="InterPro" id="IPR025645">
    <property type="entry name" value="DUF4349"/>
</dbReference>